<dbReference type="Pfam" id="PF13185">
    <property type="entry name" value="GAF_2"/>
    <property type="match status" value="1"/>
</dbReference>
<feature type="domain" description="Histidine kinase" evidence="10">
    <location>
        <begin position="484"/>
        <end position="707"/>
    </location>
</feature>
<evidence type="ECO:0000256" key="7">
    <source>
        <dbReference type="PROSITE-ProRule" id="PRU00169"/>
    </source>
</evidence>
<evidence type="ECO:0000259" key="10">
    <source>
        <dbReference type="PROSITE" id="PS50109"/>
    </source>
</evidence>
<dbReference type="PRINTS" id="PR00344">
    <property type="entry name" value="BCTRLSENSOR"/>
</dbReference>
<feature type="domain" description="Response regulatory" evidence="11">
    <location>
        <begin position="752"/>
        <end position="864"/>
    </location>
</feature>
<evidence type="ECO:0000256" key="5">
    <source>
        <dbReference type="ARBA" id="ARBA00022777"/>
    </source>
</evidence>
<feature type="transmembrane region" description="Helical" evidence="9">
    <location>
        <begin position="177"/>
        <end position="204"/>
    </location>
</feature>
<dbReference type="SUPFAM" id="SSF47384">
    <property type="entry name" value="Homodimeric domain of signal transducing histidine kinase"/>
    <property type="match status" value="1"/>
</dbReference>
<dbReference type="Pfam" id="PF00072">
    <property type="entry name" value="Response_reg"/>
    <property type="match status" value="2"/>
</dbReference>
<evidence type="ECO:0000313" key="13">
    <source>
        <dbReference type="Proteomes" id="UP001549749"/>
    </source>
</evidence>
<dbReference type="PANTHER" id="PTHR45339:SF1">
    <property type="entry name" value="HYBRID SIGNAL TRANSDUCTION HISTIDINE KINASE J"/>
    <property type="match status" value="1"/>
</dbReference>
<keyword evidence="9" id="KW-0812">Transmembrane</keyword>
<feature type="domain" description="Response regulatory" evidence="11">
    <location>
        <begin position="1020"/>
        <end position="1137"/>
    </location>
</feature>
<dbReference type="CDD" id="cd00082">
    <property type="entry name" value="HisKA"/>
    <property type="match status" value="1"/>
</dbReference>
<dbReference type="Pfam" id="PF05227">
    <property type="entry name" value="CHASE3"/>
    <property type="match status" value="1"/>
</dbReference>
<dbReference type="SUPFAM" id="SSF52172">
    <property type="entry name" value="CheY-like"/>
    <property type="match status" value="3"/>
</dbReference>
<dbReference type="Gene3D" id="3.30.450.40">
    <property type="match status" value="1"/>
</dbReference>
<feature type="modified residue" description="4-aspartylphosphate" evidence="7">
    <location>
        <position position="801"/>
    </location>
</feature>
<dbReference type="InterPro" id="IPR004358">
    <property type="entry name" value="Sig_transdc_His_kin-like_C"/>
</dbReference>
<keyword evidence="8" id="KW-0175">Coiled coil</keyword>
<evidence type="ECO:0000313" key="12">
    <source>
        <dbReference type="EMBL" id="MET6997993.1"/>
    </source>
</evidence>
<dbReference type="CDD" id="cd16922">
    <property type="entry name" value="HATPase_EvgS-ArcB-TorS-like"/>
    <property type="match status" value="1"/>
</dbReference>
<protein>
    <recommendedName>
        <fullName evidence="2">histidine kinase</fullName>
        <ecNumber evidence="2">2.7.13.3</ecNumber>
    </recommendedName>
</protein>
<sequence length="1138" mass="127566">MKIALTTRLYIGFSVTVILVLLGGFLTFRAFRQQTEMDDLVEHTYRALNQVERIQRLVFDMEAGRRGFRGTNEERFLQPYRIALPKILPAIEELRKTVADNPVQVQHISNLGREVDVLLAFWVRLGDVHVERFTIAEKIKVSDEEDVLMKAVNDAIEVLRVEERELLALREKENKDFIAHSITTLVINTTFILLVALILIVITFKELRHRMRMQGLLKEKLNEVGDLNTVANEKNWLLTGISVINESMRAHSVMGELANKTLHAITGYLQFPAGSFYFYDEGKKVLRLTGGVGIPATIKKEYELEEGITGAAATKQEITIVNHVPPGFWKITSGSGEALPGNIICVPIWLDNELKGVMEFAAFRQPKPNELALLKKIAEDLGVVVNAVSARERVMELLEQLQEQKEILETQQEELRQTNEELTRQSEILQASEEELRVQEEELRQINAEIGEKNKDLETARAELSVKAEELELSSKYKSEFLANMSHELRTPLNSVLILAKLLEENKQQNLTSKQVEYVGIIHKSGSDLLKLINDILDLSKIEAGKIELHIEQVAVKEVVYDLEQLFDVVATEKQIQLVTRIATGVPEYIQTDRQRLEQIMKNLLSNAFKFTPGGGTVTLSLFTRENSPNALYLSVTDTGVGIAAEKQQLIFEAFQQADGSTSRRYGGTGLGLSISKELVKWLGGNIKLESTEGVGSTFTLRIPLEADIVLEKEHEVPPVVPQTTAVKINNKVVAQQEVADDREDVKKTDKLVLIIEDDPNFASIVRDFAREKGFKTIVALNGDDGLYYARKCLPAAIILDMNLPVIDGSSILKILKSSDALKHILVHVISASEISGQVIKNINGYTQKPLQVQDLEAVFSNIAQHLQARLKKVLVVSNGLLENDPQLKSLSDERHMETAYDHVSVLPDAYRYLSEKKYDCVVLDIGTNVEAGVEKLKALRQYIGEKAIPIIVYLDKDISGSDEVMLKKYAAAIIRNSIFSTDRLMDELELFLYKLKEIETKPAPVAQGPSTEQSLKGKKVLLADDDMRNVFSLSALLEEHGLEVITAGDGKEALQLLDKHADIDIVLMDIMMPEMDGYDAMRHIRREGRFAQLPVIALTAKAMAGDREKCIEAGASDYIAKPVDNNKLLSLMRVWLS</sequence>
<evidence type="ECO:0000256" key="3">
    <source>
        <dbReference type="ARBA" id="ARBA00022553"/>
    </source>
</evidence>
<dbReference type="InterPro" id="IPR029016">
    <property type="entry name" value="GAF-like_dom_sf"/>
</dbReference>
<name>A0ABV2T4N3_9BACT</name>
<evidence type="ECO:0000259" key="11">
    <source>
        <dbReference type="PROSITE" id="PS50110"/>
    </source>
</evidence>
<keyword evidence="5" id="KW-0418">Kinase</keyword>
<dbReference type="InterPro" id="IPR003018">
    <property type="entry name" value="GAF"/>
</dbReference>
<feature type="coiled-coil region" evidence="8">
    <location>
        <begin position="384"/>
        <end position="474"/>
    </location>
</feature>
<keyword evidence="13" id="KW-1185">Reference proteome</keyword>
<comment type="caution">
    <text evidence="12">The sequence shown here is derived from an EMBL/GenBank/DDBJ whole genome shotgun (WGS) entry which is preliminary data.</text>
</comment>
<dbReference type="CDD" id="cd19410">
    <property type="entry name" value="HK9-like_sensor"/>
    <property type="match status" value="1"/>
</dbReference>
<feature type="modified residue" description="4-aspartylphosphate" evidence="7">
    <location>
        <position position="1070"/>
    </location>
</feature>
<dbReference type="InterPro" id="IPR011006">
    <property type="entry name" value="CheY-like_superfamily"/>
</dbReference>
<dbReference type="Gene3D" id="3.30.565.10">
    <property type="entry name" value="Histidine kinase-like ATPase, C-terminal domain"/>
    <property type="match status" value="1"/>
</dbReference>
<dbReference type="SUPFAM" id="SSF55781">
    <property type="entry name" value="GAF domain-like"/>
    <property type="match status" value="1"/>
</dbReference>
<keyword evidence="9" id="KW-1133">Transmembrane helix</keyword>
<dbReference type="CDD" id="cd17546">
    <property type="entry name" value="REC_hyHK_CKI1_RcsC-like"/>
    <property type="match status" value="1"/>
</dbReference>
<organism evidence="12 13">
    <name type="scientific">Chitinophaga defluvii</name>
    <dbReference type="NCBI Taxonomy" id="3163343"/>
    <lineage>
        <taxon>Bacteria</taxon>
        <taxon>Pseudomonadati</taxon>
        <taxon>Bacteroidota</taxon>
        <taxon>Chitinophagia</taxon>
        <taxon>Chitinophagales</taxon>
        <taxon>Chitinophagaceae</taxon>
        <taxon>Chitinophaga</taxon>
    </lineage>
</organism>
<evidence type="ECO:0000256" key="9">
    <source>
        <dbReference type="SAM" id="Phobius"/>
    </source>
</evidence>
<proteinExistence type="predicted"/>
<dbReference type="Gene3D" id="3.40.50.2300">
    <property type="match status" value="3"/>
</dbReference>
<keyword evidence="4" id="KW-0808">Transferase</keyword>
<evidence type="ECO:0000256" key="8">
    <source>
        <dbReference type="SAM" id="Coils"/>
    </source>
</evidence>
<accession>A0ABV2T4N3</accession>
<dbReference type="InterPro" id="IPR003661">
    <property type="entry name" value="HisK_dim/P_dom"/>
</dbReference>
<dbReference type="SMART" id="SM00388">
    <property type="entry name" value="HisKA"/>
    <property type="match status" value="1"/>
</dbReference>
<gene>
    <name evidence="12" type="ORF">ABR189_11460</name>
</gene>
<dbReference type="InterPro" id="IPR036097">
    <property type="entry name" value="HisK_dim/P_sf"/>
</dbReference>
<dbReference type="Proteomes" id="UP001549749">
    <property type="component" value="Unassembled WGS sequence"/>
</dbReference>
<dbReference type="Pfam" id="PF00512">
    <property type="entry name" value="HisKA"/>
    <property type="match status" value="1"/>
</dbReference>
<keyword evidence="9" id="KW-0472">Membrane</keyword>
<dbReference type="PROSITE" id="PS50109">
    <property type="entry name" value="HIS_KIN"/>
    <property type="match status" value="1"/>
</dbReference>
<dbReference type="RefSeq" id="WP_354660628.1">
    <property type="nucleotide sequence ID" value="NZ_JBEXAC010000001.1"/>
</dbReference>
<dbReference type="EC" id="2.7.13.3" evidence="2"/>
<dbReference type="EMBL" id="JBEXAC010000001">
    <property type="protein sequence ID" value="MET6997993.1"/>
    <property type="molecule type" value="Genomic_DNA"/>
</dbReference>
<evidence type="ECO:0000256" key="6">
    <source>
        <dbReference type="ARBA" id="ARBA00023012"/>
    </source>
</evidence>
<dbReference type="SMART" id="SM00387">
    <property type="entry name" value="HATPase_c"/>
    <property type="match status" value="1"/>
</dbReference>
<evidence type="ECO:0000256" key="2">
    <source>
        <dbReference type="ARBA" id="ARBA00012438"/>
    </source>
</evidence>
<reference evidence="12 13" key="1">
    <citation type="submission" date="2024-06" db="EMBL/GenBank/DDBJ databases">
        <title>Chitinophaga defluvii sp. nov., isolated from municipal sewage.</title>
        <authorList>
            <person name="Zhang L."/>
        </authorList>
    </citation>
    <scope>NUCLEOTIDE SEQUENCE [LARGE SCALE GENOMIC DNA]</scope>
    <source>
        <strain evidence="12 13">H8</strain>
    </source>
</reference>
<keyword evidence="3 7" id="KW-0597">Phosphoprotein</keyword>
<feature type="transmembrane region" description="Helical" evidence="9">
    <location>
        <begin position="9"/>
        <end position="31"/>
    </location>
</feature>
<evidence type="ECO:0000256" key="4">
    <source>
        <dbReference type="ARBA" id="ARBA00022679"/>
    </source>
</evidence>
<dbReference type="InterPro" id="IPR003594">
    <property type="entry name" value="HATPase_dom"/>
</dbReference>
<keyword evidence="6" id="KW-0902">Two-component regulatory system</keyword>
<dbReference type="InterPro" id="IPR036890">
    <property type="entry name" value="HATPase_C_sf"/>
</dbReference>
<dbReference type="InterPro" id="IPR007891">
    <property type="entry name" value="CHASE3"/>
</dbReference>
<evidence type="ECO:0000256" key="1">
    <source>
        <dbReference type="ARBA" id="ARBA00000085"/>
    </source>
</evidence>
<comment type="catalytic activity">
    <reaction evidence="1">
        <text>ATP + protein L-histidine = ADP + protein N-phospho-L-histidine.</text>
        <dbReference type="EC" id="2.7.13.3"/>
    </reaction>
</comment>
<dbReference type="SMART" id="SM00448">
    <property type="entry name" value="REC"/>
    <property type="match status" value="2"/>
</dbReference>
<dbReference type="Pfam" id="PF02518">
    <property type="entry name" value="HATPase_c"/>
    <property type="match status" value="1"/>
</dbReference>
<dbReference type="SMART" id="SM00065">
    <property type="entry name" value="GAF"/>
    <property type="match status" value="1"/>
</dbReference>
<dbReference type="SUPFAM" id="SSF55874">
    <property type="entry name" value="ATPase domain of HSP90 chaperone/DNA topoisomerase II/histidine kinase"/>
    <property type="match status" value="1"/>
</dbReference>
<dbReference type="InterPro" id="IPR005467">
    <property type="entry name" value="His_kinase_dom"/>
</dbReference>
<dbReference type="InterPro" id="IPR001789">
    <property type="entry name" value="Sig_transdc_resp-reg_receiver"/>
</dbReference>
<dbReference type="PANTHER" id="PTHR45339">
    <property type="entry name" value="HYBRID SIGNAL TRANSDUCTION HISTIDINE KINASE J"/>
    <property type="match status" value="1"/>
</dbReference>
<dbReference type="PROSITE" id="PS50110">
    <property type="entry name" value="RESPONSE_REGULATORY"/>
    <property type="match status" value="2"/>
</dbReference>
<dbReference type="Gene3D" id="1.10.287.130">
    <property type="match status" value="1"/>
</dbReference>